<dbReference type="OrthoDB" id="7440550at2759"/>
<keyword evidence="2" id="KW-1185">Reference proteome</keyword>
<name>A0A8K0DG80_IGNLU</name>
<dbReference type="AlphaFoldDB" id="A0A8K0DG80"/>
<accession>A0A8K0DG80</accession>
<protein>
    <submittedName>
        <fullName evidence="1">Uncharacterized protein</fullName>
    </submittedName>
</protein>
<gene>
    <name evidence="1" type="ORF">ILUMI_02596</name>
</gene>
<proteinExistence type="predicted"/>
<evidence type="ECO:0000313" key="2">
    <source>
        <dbReference type="Proteomes" id="UP000801492"/>
    </source>
</evidence>
<comment type="caution">
    <text evidence="1">The sequence shown here is derived from an EMBL/GenBank/DDBJ whole genome shotgun (WGS) entry which is preliminary data.</text>
</comment>
<dbReference type="Proteomes" id="UP000801492">
    <property type="component" value="Unassembled WGS sequence"/>
</dbReference>
<organism evidence="1 2">
    <name type="scientific">Ignelater luminosus</name>
    <name type="common">Cucubano</name>
    <name type="synonym">Pyrophorus luminosus</name>
    <dbReference type="NCBI Taxonomy" id="2038154"/>
    <lineage>
        <taxon>Eukaryota</taxon>
        <taxon>Metazoa</taxon>
        <taxon>Ecdysozoa</taxon>
        <taxon>Arthropoda</taxon>
        <taxon>Hexapoda</taxon>
        <taxon>Insecta</taxon>
        <taxon>Pterygota</taxon>
        <taxon>Neoptera</taxon>
        <taxon>Endopterygota</taxon>
        <taxon>Coleoptera</taxon>
        <taxon>Polyphaga</taxon>
        <taxon>Elateriformia</taxon>
        <taxon>Elateroidea</taxon>
        <taxon>Elateridae</taxon>
        <taxon>Agrypninae</taxon>
        <taxon>Pyrophorini</taxon>
        <taxon>Ignelater</taxon>
    </lineage>
</organism>
<sequence length="107" mass="11815">MNALVNAEIEITPNCEQGIEISKTEQNVQVVTADISFCGSNETKNIFKEVIQPVHSSGKNCENDYSCGILDNLRCLLTGEVEPGIKPLEEENGKYEKMRSPATNLKI</sequence>
<reference evidence="1" key="1">
    <citation type="submission" date="2019-08" db="EMBL/GenBank/DDBJ databases">
        <title>The genome of the North American firefly Photinus pyralis.</title>
        <authorList>
            <consortium name="Photinus pyralis genome working group"/>
            <person name="Fallon T.R."/>
            <person name="Sander Lower S.E."/>
            <person name="Weng J.-K."/>
        </authorList>
    </citation>
    <scope>NUCLEOTIDE SEQUENCE</scope>
    <source>
        <strain evidence="1">TRF0915ILg1</strain>
        <tissue evidence="1">Whole body</tissue>
    </source>
</reference>
<evidence type="ECO:0000313" key="1">
    <source>
        <dbReference type="EMBL" id="KAF2903589.1"/>
    </source>
</evidence>
<dbReference type="EMBL" id="VTPC01000989">
    <property type="protein sequence ID" value="KAF2903589.1"/>
    <property type="molecule type" value="Genomic_DNA"/>
</dbReference>